<evidence type="ECO:0000256" key="2">
    <source>
        <dbReference type="SAM" id="Phobius"/>
    </source>
</evidence>
<proteinExistence type="predicted"/>
<dbReference type="AlphaFoldDB" id="A0A7Y6A2H0"/>
<dbReference type="RefSeq" id="WP_175347613.1">
    <property type="nucleotide sequence ID" value="NZ_JABMCI010000063.1"/>
</dbReference>
<evidence type="ECO:0000256" key="1">
    <source>
        <dbReference type="SAM" id="MobiDB-lite"/>
    </source>
</evidence>
<evidence type="ECO:0000313" key="4">
    <source>
        <dbReference type="Proteomes" id="UP000565724"/>
    </source>
</evidence>
<keyword evidence="2" id="KW-0812">Transmembrane</keyword>
<gene>
    <name evidence="3" type="ORF">HP550_10395</name>
</gene>
<feature type="transmembrane region" description="Helical" evidence="2">
    <location>
        <begin position="20"/>
        <end position="44"/>
    </location>
</feature>
<keyword evidence="2" id="KW-1133">Transmembrane helix</keyword>
<comment type="caution">
    <text evidence="3">The sequence shown here is derived from an EMBL/GenBank/DDBJ whole genome shotgun (WGS) entry which is preliminary data.</text>
</comment>
<keyword evidence="2" id="KW-0472">Membrane</keyword>
<dbReference type="PROSITE" id="PS00409">
    <property type="entry name" value="PROKAR_NTER_METHYL"/>
    <property type="match status" value="1"/>
</dbReference>
<evidence type="ECO:0008006" key="5">
    <source>
        <dbReference type="Google" id="ProtNLM"/>
    </source>
</evidence>
<name>A0A7Y6A2H0_9CELL</name>
<keyword evidence="4" id="KW-1185">Reference proteome</keyword>
<accession>A0A7Y6A2H0</accession>
<organism evidence="3 4">
    <name type="scientific">Cellulomonas humilata</name>
    <dbReference type="NCBI Taxonomy" id="144055"/>
    <lineage>
        <taxon>Bacteria</taxon>
        <taxon>Bacillati</taxon>
        <taxon>Actinomycetota</taxon>
        <taxon>Actinomycetes</taxon>
        <taxon>Micrococcales</taxon>
        <taxon>Cellulomonadaceae</taxon>
        <taxon>Cellulomonas</taxon>
    </lineage>
</organism>
<sequence>MSRLRLLLRRRAQGDQGMSLVELLVSMGIFMTIVSVFMAGVVIMTKNTTRAQAVGDSGDAVRKVFQRLDKDVRYAAAINRPGAGAAGTYYVEYLTTAVDTGLKPLCTQWRYTASTRKLEVRTWRTIAVPTPTAWRTMATNVRNDLTVVAQRPFEFTAAGAMFRKQQLRVYLDVSPGATGATARKGAQLDSVFVARNSSELSQSNADAAPADGLSDTPVCPGPGRP</sequence>
<feature type="region of interest" description="Disordered" evidence="1">
    <location>
        <begin position="199"/>
        <end position="225"/>
    </location>
</feature>
<dbReference type="InterPro" id="IPR012902">
    <property type="entry name" value="N_methyl_site"/>
</dbReference>
<reference evidence="3 4" key="1">
    <citation type="submission" date="2020-05" db="EMBL/GenBank/DDBJ databases">
        <title>Genome Sequencing of Type Strains.</title>
        <authorList>
            <person name="Lemaire J.F."/>
            <person name="Inderbitzin P."/>
            <person name="Gregorio O.A."/>
            <person name="Collins S.B."/>
            <person name="Wespe N."/>
            <person name="Knight-Connoni V."/>
        </authorList>
    </citation>
    <scope>NUCLEOTIDE SEQUENCE [LARGE SCALE GENOMIC DNA]</scope>
    <source>
        <strain evidence="3 4">ATCC 25174</strain>
    </source>
</reference>
<evidence type="ECO:0000313" key="3">
    <source>
        <dbReference type="EMBL" id="NUU17655.1"/>
    </source>
</evidence>
<protein>
    <recommendedName>
        <fullName evidence="5">Prepilin-type N-terminal cleavage/methylation domain-containing protein</fullName>
    </recommendedName>
</protein>
<dbReference type="EMBL" id="JABMCI010000063">
    <property type="protein sequence ID" value="NUU17655.1"/>
    <property type="molecule type" value="Genomic_DNA"/>
</dbReference>
<dbReference type="Proteomes" id="UP000565724">
    <property type="component" value="Unassembled WGS sequence"/>
</dbReference>